<feature type="transmembrane region" description="Helical" evidence="12">
    <location>
        <begin position="310"/>
        <end position="330"/>
    </location>
</feature>
<evidence type="ECO:0000256" key="12">
    <source>
        <dbReference type="SAM" id="Phobius"/>
    </source>
</evidence>
<keyword evidence="5 12" id="KW-1133">Transmembrane helix</keyword>
<dbReference type="GO" id="GO:0015276">
    <property type="term" value="F:ligand-gated monoatomic ion channel activity"/>
    <property type="evidence" value="ECO:0007669"/>
    <property type="project" value="InterPro"/>
</dbReference>
<comment type="caution">
    <text evidence="14">The sequence shown here is derived from an EMBL/GenBank/DDBJ whole genome shotgun (WGS) entry which is preliminary data.</text>
</comment>
<evidence type="ECO:0000313" key="14">
    <source>
        <dbReference type="EMBL" id="KAK4312016.1"/>
    </source>
</evidence>
<sequence length="333" mass="36791">MIPSSTVATNVADVSSALATISDAIMEGMSGVILISLKRDERLDEDKSESTTDNIHLSSWRVVVGGVASGGDGSWRLAAAGEWTPESGLRVFNILWPSPSFNLQRRLVRLACTMKTPPHILAIPAGLQHAYTRRNLTRTTITIPSGQRTSTRTFRTPHCLHLYVTPTPPPYVLHTPCFDKLTYMPKPPTLLRHTLNHAQTQLNKPTVMEFGEGVEDMSEASGYAAALMRIIQARLNFTSTIMNVKGFGSVTKNDTWNGMVGVLDRHEADMAPLDFSPSAERAMVVDFGEPYSMDGVVILSRAPFLIPRPFFLLNIFSPVVGDLLFSVVFIRYW</sequence>
<dbReference type="Gene3D" id="3.40.190.10">
    <property type="entry name" value="Periplasmic binding protein-like II"/>
    <property type="match status" value="1"/>
</dbReference>
<dbReference type="SUPFAM" id="SSF53850">
    <property type="entry name" value="Periplasmic binding protein-like II"/>
    <property type="match status" value="1"/>
</dbReference>
<feature type="domain" description="Ionotropic glutamate receptor L-glutamate and glycine-binding" evidence="13">
    <location>
        <begin position="200"/>
        <end position="303"/>
    </location>
</feature>
<evidence type="ECO:0000256" key="5">
    <source>
        <dbReference type="ARBA" id="ARBA00022989"/>
    </source>
</evidence>
<keyword evidence="9" id="KW-0325">Glycoprotein</keyword>
<proteinExistence type="predicted"/>
<dbReference type="PANTHER" id="PTHR42643">
    <property type="entry name" value="IONOTROPIC RECEPTOR 20A-RELATED"/>
    <property type="match status" value="1"/>
</dbReference>
<keyword evidence="15" id="KW-1185">Reference proteome</keyword>
<dbReference type="InterPro" id="IPR052192">
    <property type="entry name" value="Insect_Ionotropic_Sensory_Rcpt"/>
</dbReference>
<evidence type="ECO:0000256" key="6">
    <source>
        <dbReference type="ARBA" id="ARBA00023065"/>
    </source>
</evidence>
<organism evidence="14 15">
    <name type="scientific">Petrolisthes manimaculis</name>
    <dbReference type="NCBI Taxonomy" id="1843537"/>
    <lineage>
        <taxon>Eukaryota</taxon>
        <taxon>Metazoa</taxon>
        <taxon>Ecdysozoa</taxon>
        <taxon>Arthropoda</taxon>
        <taxon>Crustacea</taxon>
        <taxon>Multicrustacea</taxon>
        <taxon>Malacostraca</taxon>
        <taxon>Eumalacostraca</taxon>
        <taxon>Eucarida</taxon>
        <taxon>Decapoda</taxon>
        <taxon>Pleocyemata</taxon>
        <taxon>Anomura</taxon>
        <taxon>Galatheoidea</taxon>
        <taxon>Porcellanidae</taxon>
        <taxon>Petrolisthes</taxon>
    </lineage>
</organism>
<evidence type="ECO:0000256" key="9">
    <source>
        <dbReference type="ARBA" id="ARBA00023180"/>
    </source>
</evidence>
<keyword evidence="7 12" id="KW-0472">Membrane</keyword>
<evidence type="ECO:0000256" key="4">
    <source>
        <dbReference type="ARBA" id="ARBA00022692"/>
    </source>
</evidence>
<evidence type="ECO:0000256" key="7">
    <source>
        <dbReference type="ARBA" id="ARBA00023136"/>
    </source>
</evidence>
<dbReference type="InterPro" id="IPR019594">
    <property type="entry name" value="Glu/Gly-bd"/>
</dbReference>
<evidence type="ECO:0000256" key="10">
    <source>
        <dbReference type="ARBA" id="ARBA00023286"/>
    </source>
</evidence>
<evidence type="ECO:0000256" key="8">
    <source>
        <dbReference type="ARBA" id="ARBA00023170"/>
    </source>
</evidence>
<evidence type="ECO:0000256" key="3">
    <source>
        <dbReference type="ARBA" id="ARBA00022475"/>
    </source>
</evidence>
<comment type="subcellular location">
    <subcellularLocation>
        <location evidence="1">Cell membrane</location>
        <topology evidence="1">Multi-pass membrane protein</topology>
    </subcellularLocation>
</comment>
<name>A0AAE1PNZ7_9EUCA</name>
<reference evidence="14" key="1">
    <citation type="submission" date="2023-11" db="EMBL/GenBank/DDBJ databases">
        <title>Genome assemblies of two species of porcelain crab, Petrolisthes cinctipes and Petrolisthes manimaculis (Anomura: Porcellanidae).</title>
        <authorList>
            <person name="Angst P."/>
        </authorList>
    </citation>
    <scope>NUCLEOTIDE SEQUENCE</scope>
    <source>
        <strain evidence="14">PB745_02</strain>
        <tissue evidence="14">Gill</tissue>
    </source>
</reference>
<keyword evidence="8" id="KW-0675">Receptor</keyword>
<gene>
    <name evidence="14" type="ORF">Pmani_016509</name>
</gene>
<keyword evidence="6" id="KW-0406">Ion transport</keyword>
<dbReference type="PANTHER" id="PTHR42643:SF24">
    <property type="entry name" value="IONOTROPIC RECEPTOR 60A"/>
    <property type="match status" value="1"/>
</dbReference>
<keyword evidence="10" id="KW-1071">Ligand-gated ion channel</keyword>
<dbReference type="Proteomes" id="UP001292094">
    <property type="component" value="Unassembled WGS sequence"/>
</dbReference>
<dbReference type="GO" id="GO:0005886">
    <property type="term" value="C:plasma membrane"/>
    <property type="evidence" value="ECO:0007669"/>
    <property type="project" value="UniProtKB-SubCell"/>
</dbReference>
<keyword evidence="2" id="KW-0813">Transport</keyword>
<evidence type="ECO:0000256" key="1">
    <source>
        <dbReference type="ARBA" id="ARBA00004651"/>
    </source>
</evidence>
<dbReference type="AlphaFoldDB" id="A0AAE1PNZ7"/>
<evidence type="ECO:0000259" key="13">
    <source>
        <dbReference type="Pfam" id="PF10613"/>
    </source>
</evidence>
<dbReference type="EMBL" id="JAWZYT010001449">
    <property type="protein sequence ID" value="KAK4312016.1"/>
    <property type="molecule type" value="Genomic_DNA"/>
</dbReference>
<protein>
    <recommendedName>
        <fullName evidence="13">Ionotropic glutamate receptor L-glutamate and glycine-binding domain-containing protein</fullName>
    </recommendedName>
</protein>
<dbReference type="Pfam" id="PF10613">
    <property type="entry name" value="Lig_chan-Glu_bd"/>
    <property type="match status" value="1"/>
</dbReference>
<evidence type="ECO:0000256" key="2">
    <source>
        <dbReference type="ARBA" id="ARBA00022448"/>
    </source>
</evidence>
<keyword evidence="11" id="KW-0407">Ion channel</keyword>
<keyword evidence="4 12" id="KW-0812">Transmembrane</keyword>
<evidence type="ECO:0000256" key="11">
    <source>
        <dbReference type="ARBA" id="ARBA00023303"/>
    </source>
</evidence>
<keyword evidence="3" id="KW-1003">Cell membrane</keyword>
<accession>A0AAE1PNZ7</accession>
<evidence type="ECO:0000313" key="15">
    <source>
        <dbReference type="Proteomes" id="UP001292094"/>
    </source>
</evidence>